<evidence type="ECO:0000313" key="2">
    <source>
        <dbReference type="Proteomes" id="UP000283732"/>
    </source>
</evidence>
<dbReference type="EMBL" id="QRKC01000001">
    <property type="protein sequence ID" value="RHH80278.1"/>
    <property type="molecule type" value="Genomic_DNA"/>
</dbReference>
<sequence length="227" mass="25726">MIYRIIQPQEETIIMICKFRSDKICKRDVALLSNSISSRKNEKLCQYVDCIFGGSNYQNGGSFCVKSMMCSQFVSHCIKKIYGITIDPSDLLRGKLDILNVSKLIYIDSMMVFSAIAKGDILLLCECGFFNGLSSNSIDPSMDVERLKNLVGYVDTGRWTLFAHVFFYLGGDERKIGGSNHASPYIYGIYKFNDIFDLNPVDCTVKYKNGLKSNSRYFLFACSINRI</sequence>
<accession>A0A414Y245</accession>
<reference evidence="1 2" key="1">
    <citation type="submission" date="2018-08" db="EMBL/GenBank/DDBJ databases">
        <title>A genome reference for cultivated species of the human gut microbiota.</title>
        <authorList>
            <person name="Zou Y."/>
            <person name="Xue W."/>
            <person name="Luo G."/>
        </authorList>
    </citation>
    <scope>NUCLEOTIDE SEQUENCE [LARGE SCALE GENOMIC DNA]</scope>
    <source>
        <strain evidence="1 2">AM16-50</strain>
    </source>
</reference>
<gene>
    <name evidence="1" type="ORF">DW191_03980</name>
</gene>
<proteinExistence type="predicted"/>
<name>A0A414Y245_9BACT</name>
<evidence type="ECO:0000313" key="1">
    <source>
        <dbReference type="EMBL" id="RHH80278.1"/>
    </source>
</evidence>
<dbReference type="AlphaFoldDB" id="A0A414Y245"/>
<dbReference type="RefSeq" id="WP_122290948.1">
    <property type="nucleotide sequence ID" value="NZ_QRKC01000001.1"/>
</dbReference>
<comment type="caution">
    <text evidence="1">The sequence shown here is derived from an EMBL/GenBank/DDBJ whole genome shotgun (WGS) entry which is preliminary data.</text>
</comment>
<protein>
    <submittedName>
        <fullName evidence="1">Uncharacterized protein</fullName>
    </submittedName>
</protein>
<organism evidence="1 2">
    <name type="scientific">Parabacteroides merdae</name>
    <dbReference type="NCBI Taxonomy" id="46503"/>
    <lineage>
        <taxon>Bacteria</taxon>
        <taxon>Pseudomonadati</taxon>
        <taxon>Bacteroidota</taxon>
        <taxon>Bacteroidia</taxon>
        <taxon>Bacteroidales</taxon>
        <taxon>Tannerellaceae</taxon>
        <taxon>Parabacteroides</taxon>
    </lineage>
</organism>
<dbReference type="Proteomes" id="UP000283732">
    <property type="component" value="Unassembled WGS sequence"/>
</dbReference>